<evidence type="ECO:0000313" key="2">
    <source>
        <dbReference type="EMBL" id="CAA9411428.1"/>
    </source>
</evidence>
<feature type="compositionally biased region" description="Basic and acidic residues" evidence="1">
    <location>
        <begin position="51"/>
        <end position="64"/>
    </location>
</feature>
<feature type="region of interest" description="Disordered" evidence="1">
    <location>
        <begin position="51"/>
        <end position="118"/>
    </location>
</feature>
<accession>A0A6J4PFI1</accession>
<sequence length="118" mass="12093">MPDLSHRPTRYATAALASAALVAVALTSFDVTVGQTGQLLAAERRAEQLREQLDERAEADRAARVDAPAAGGRGPDTEGGDDGADQGGDGEQDRAAAARASGPSVITAALRAPDRLSR</sequence>
<dbReference type="EMBL" id="CADCUY010000296">
    <property type="protein sequence ID" value="CAA9411428.1"/>
    <property type="molecule type" value="Genomic_DNA"/>
</dbReference>
<reference evidence="2" key="1">
    <citation type="submission" date="2020-02" db="EMBL/GenBank/DDBJ databases">
        <authorList>
            <person name="Meier V. D."/>
        </authorList>
    </citation>
    <scope>NUCLEOTIDE SEQUENCE</scope>
    <source>
        <strain evidence="2">AVDCRST_MAG35</strain>
    </source>
</reference>
<name>A0A6J4PFI1_9ACTN</name>
<feature type="non-terminal residue" evidence="2">
    <location>
        <position position="118"/>
    </location>
</feature>
<dbReference type="AlphaFoldDB" id="A0A6J4PFI1"/>
<feature type="compositionally biased region" description="Acidic residues" evidence="1">
    <location>
        <begin position="78"/>
        <end position="90"/>
    </location>
</feature>
<protein>
    <submittedName>
        <fullName evidence="2">Uncharacterized protein</fullName>
    </submittedName>
</protein>
<organism evidence="2">
    <name type="scientific">uncultured Quadrisphaera sp</name>
    <dbReference type="NCBI Taxonomy" id="904978"/>
    <lineage>
        <taxon>Bacteria</taxon>
        <taxon>Bacillati</taxon>
        <taxon>Actinomycetota</taxon>
        <taxon>Actinomycetes</taxon>
        <taxon>Kineosporiales</taxon>
        <taxon>Kineosporiaceae</taxon>
        <taxon>Quadrisphaera</taxon>
        <taxon>environmental samples</taxon>
    </lineage>
</organism>
<evidence type="ECO:0000256" key="1">
    <source>
        <dbReference type="SAM" id="MobiDB-lite"/>
    </source>
</evidence>
<gene>
    <name evidence="2" type="ORF">AVDCRST_MAG35-1453</name>
</gene>
<proteinExistence type="predicted"/>